<dbReference type="InParanoid" id="A0A1X7VSM1"/>
<dbReference type="SUPFAM" id="SSF53098">
    <property type="entry name" value="Ribonuclease H-like"/>
    <property type="match status" value="1"/>
</dbReference>
<dbReference type="eggNOG" id="ENOG502SHJZ">
    <property type="taxonomic scope" value="Eukaryota"/>
</dbReference>
<dbReference type="OrthoDB" id="10059613at2759"/>
<dbReference type="AlphaFoldDB" id="A0A1X7VSM1"/>
<feature type="domain" description="DUF4371" evidence="1">
    <location>
        <begin position="1"/>
        <end position="77"/>
    </location>
</feature>
<dbReference type="Pfam" id="PF14291">
    <property type="entry name" value="DUF4371"/>
    <property type="match status" value="1"/>
</dbReference>
<name>A0A1X7VSM1_AMPQE</name>
<dbReference type="InterPro" id="IPR012337">
    <property type="entry name" value="RNaseH-like_sf"/>
</dbReference>
<evidence type="ECO:0000313" key="2">
    <source>
        <dbReference type="EnsemblMetazoa" id="Aqu2.1.42825_001"/>
    </source>
</evidence>
<evidence type="ECO:0000259" key="1">
    <source>
        <dbReference type="Pfam" id="PF14291"/>
    </source>
</evidence>
<proteinExistence type="predicted"/>
<dbReference type="OMA" id="NEDFCEF"/>
<dbReference type="PANTHER" id="PTHR45749:SF21">
    <property type="entry name" value="DUF4371 DOMAIN-CONTAINING PROTEIN"/>
    <property type="match status" value="1"/>
</dbReference>
<protein>
    <recommendedName>
        <fullName evidence="1">DUF4371 domain-containing protein</fullName>
    </recommendedName>
</protein>
<dbReference type="PANTHER" id="PTHR45749">
    <property type="match status" value="1"/>
</dbReference>
<dbReference type="EnsemblMetazoa" id="Aqu2.1.42825_001">
    <property type="protein sequence ID" value="Aqu2.1.42825_001"/>
    <property type="gene ID" value="Aqu2.1.42825"/>
</dbReference>
<dbReference type="InterPro" id="IPR025398">
    <property type="entry name" value="DUF4371"/>
</dbReference>
<accession>A0A1X7VSM1</accession>
<sequence length="113" mass="12572">MVDETADVTNREQVVICVQYVDDHFVAHEEFLGLYTVDNICSDTLVALIKDVLLRLNLSISKARWLVYDGASNMAGAKSGVAKQIRSEEPRAVFTNCYGNALNLACDDAMKNW</sequence>
<dbReference type="STRING" id="400682.A0A1X7VSM1"/>
<organism evidence="2">
    <name type="scientific">Amphimedon queenslandica</name>
    <name type="common">Sponge</name>
    <dbReference type="NCBI Taxonomy" id="400682"/>
    <lineage>
        <taxon>Eukaryota</taxon>
        <taxon>Metazoa</taxon>
        <taxon>Porifera</taxon>
        <taxon>Demospongiae</taxon>
        <taxon>Heteroscleromorpha</taxon>
        <taxon>Haplosclerida</taxon>
        <taxon>Niphatidae</taxon>
        <taxon>Amphimedon</taxon>
    </lineage>
</organism>
<reference evidence="2" key="1">
    <citation type="submission" date="2017-05" db="UniProtKB">
        <authorList>
            <consortium name="EnsemblMetazoa"/>
        </authorList>
    </citation>
    <scope>IDENTIFICATION</scope>
</reference>